<evidence type="ECO:0000259" key="3">
    <source>
        <dbReference type="SMART" id="SM00062"/>
    </source>
</evidence>
<dbReference type="SMART" id="SM00062">
    <property type="entry name" value="PBPb"/>
    <property type="match status" value="1"/>
</dbReference>
<gene>
    <name evidence="4" type="ORF">FOZ76_24440</name>
</gene>
<keyword evidence="5" id="KW-1185">Reference proteome</keyword>
<feature type="chain" id="PRO_5022017907" evidence="2">
    <location>
        <begin position="23"/>
        <end position="283"/>
    </location>
</feature>
<feature type="domain" description="Solute-binding protein family 3/N-terminal" evidence="3">
    <location>
        <begin position="39"/>
        <end position="263"/>
    </location>
</feature>
<dbReference type="RefSeq" id="WP_143950913.1">
    <property type="nucleotide sequence ID" value="NZ_BAABMB010000005.1"/>
</dbReference>
<dbReference type="PANTHER" id="PTHR35936:SF17">
    <property type="entry name" value="ARGININE-BINDING EXTRACELLULAR PROTEIN ARTP"/>
    <property type="match status" value="1"/>
</dbReference>
<organism evidence="4 5">
    <name type="scientific">Verticiella sediminum</name>
    <dbReference type="NCBI Taxonomy" id="1247510"/>
    <lineage>
        <taxon>Bacteria</taxon>
        <taxon>Pseudomonadati</taxon>
        <taxon>Pseudomonadota</taxon>
        <taxon>Betaproteobacteria</taxon>
        <taxon>Burkholderiales</taxon>
        <taxon>Alcaligenaceae</taxon>
        <taxon>Verticiella</taxon>
    </lineage>
</organism>
<keyword evidence="1 2" id="KW-0732">Signal</keyword>
<comment type="caution">
    <text evidence="4">The sequence shown here is derived from an EMBL/GenBank/DDBJ whole genome shotgun (WGS) entry which is preliminary data.</text>
</comment>
<proteinExistence type="predicted"/>
<dbReference type="PANTHER" id="PTHR35936">
    <property type="entry name" value="MEMBRANE-BOUND LYTIC MUREIN TRANSGLYCOSYLASE F"/>
    <property type="match status" value="1"/>
</dbReference>
<accession>A0A556A7D0</accession>
<evidence type="ECO:0000256" key="2">
    <source>
        <dbReference type="SAM" id="SignalP"/>
    </source>
</evidence>
<dbReference type="PROSITE" id="PS51257">
    <property type="entry name" value="PROKAR_LIPOPROTEIN"/>
    <property type="match status" value="1"/>
</dbReference>
<dbReference type="Proteomes" id="UP000318405">
    <property type="component" value="Unassembled WGS sequence"/>
</dbReference>
<sequence length="283" mass="30759">MYATKLLCTALLGLALSSQALAASCTPKVAAEDLVQPGKLTMVTNPTLPPQQFVDEKGELQGLNIELGRAVAQKLCLEPVYIRMDRPPMVPALQAGRFDMINTGLFWTEDRAKIMYMVPYGQQAMSIFTTPNSPLTITRFEDLAGRVVGIESGTYQEAQARHFNDEMTKNGLKTIDFRTFTNASETMAALRAGQLEAAINADETALAYQDLGVAKVHLQGLYGTDVTLALRNRAAAEAVAGALDEIKADGFYDTVFDKFRMTRLVDTSKFAIRGPGPDGGKPN</sequence>
<feature type="signal peptide" evidence="2">
    <location>
        <begin position="1"/>
        <end position="22"/>
    </location>
</feature>
<evidence type="ECO:0000313" key="4">
    <source>
        <dbReference type="EMBL" id="TSH88797.1"/>
    </source>
</evidence>
<protein>
    <submittedName>
        <fullName evidence="4">Transporter substrate-binding domain-containing protein</fullName>
    </submittedName>
</protein>
<evidence type="ECO:0000256" key="1">
    <source>
        <dbReference type="ARBA" id="ARBA00022729"/>
    </source>
</evidence>
<reference evidence="4 5" key="1">
    <citation type="submission" date="2019-07" db="EMBL/GenBank/DDBJ databases">
        <title>Qingshengfaniella alkalisoli gen. nov., sp. nov., isolated from saline soil.</title>
        <authorList>
            <person name="Xu L."/>
            <person name="Huang X.-X."/>
            <person name="Sun J.-Q."/>
        </authorList>
    </citation>
    <scope>NUCLEOTIDE SEQUENCE [LARGE SCALE GENOMIC DNA]</scope>
    <source>
        <strain evidence="4 5">DSM 27279</strain>
    </source>
</reference>
<dbReference type="Pfam" id="PF00497">
    <property type="entry name" value="SBP_bac_3"/>
    <property type="match status" value="1"/>
</dbReference>
<name>A0A556A7D0_9BURK</name>
<dbReference type="AlphaFoldDB" id="A0A556A7D0"/>
<dbReference type="Gene3D" id="3.40.190.10">
    <property type="entry name" value="Periplasmic binding protein-like II"/>
    <property type="match status" value="2"/>
</dbReference>
<dbReference type="EMBL" id="VLTJ01000042">
    <property type="protein sequence ID" value="TSH88797.1"/>
    <property type="molecule type" value="Genomic_DNA"/>
</dbReference>
<dbReference type="OrthoDB" id="368476at2"/>
<dbReference type="SUPFAM" id="SSF53850">
    <property type="entry name" value="Periplasmic binding protein-like II"/>
    <property type="match status" value="1"/>
</dbReference>
<evidence type="ECO:0000313" key="5">
    <source>
        <dbReference type="Proteomes" id="UP000318405"/>
    </source>
</evidence>
<dbReference type="InterPro" id="IPR001638">
    <property type="entry name" value="Solute-binding_3/MltF_N"/>
</dbReference>